<dbReference type="Gene3D" id="1.20.1250.20">
    <property type="entry name" value="MFS general substrate transporter like domains"/>
    <property type="match status" value="2"/>
</dbReference>
<dbReference type="InterPro" id="IPR036259">
    <property type="entry name" value="MFS_trans_sf"/>
</dbReference>
<evidence type="ECO:0000256" key="4">
    <source>
        <dbReference type="ARBA" id="ARBA00023136"/>
    </source>
</evidence>
<protein>
    <submittedName>
        <fullName evidence="6">Glucose import</fullName>
    </submittedName>
</protein>
<feature type="transmembrane region" description="Helical" evidence="5">
    <location>
        <begin position="7"/>
        <end position="30"/>
    </location>
</feature>
<proteinExistence type="predicted"/>
<feature type="transmembrane region" description="Helical" evidence="5">
    <location>
        <begin position="204"/>
        <end position="227"/>
    </location>
</feature>
<keyword evidence="2 5" id="KW-0812">Transmembrane</keyword>
<evidence type="ECO:0000256" key="2">
    <source>
        <dbReference type="ARBA" id="ARBA00022692"/>
    </source>
</evidence>
<dbReference type="Proteomes" id="UP001470230">
    <property type="component" value="Unassembled WGS sequence"/>
</dbReference>
<dbReference type="SUPFAM" id="SSF103473">
    <property type="entry name" value="MFS general substrate transporter"/>
    <property type="match status" value="1"/>
</dbReference>
<feature type="transmembrane region" description="Helical" evidence="5">
    <location>
        <begin position="271"/>
        <end position="288"/>
    </location>
</feature>
<keyword evidence="3 5" id="KW-1133">Transmembrane helix</keyword>
<feature type="transmembrane region" description="Helical" evidence="5">
    <location>
        <begin position="248"/>
        <end position="265"/>
    </location>
</feature>
<feature type="transmembrane region" description="Helical" evidence="5">
    <location>
        <begin position="365"/>
        <end position="386"/>
    </location>
</feature>
<dbReference type="EMBL" id="JAPFFF010000023">
    <property type="protein sequence ID" value="KAK8852976.1"/>
    <property type="molecule type" value="Genomic_DNA"/>
</dbReference>
<evidence type="ECO:0000256" key="5">
    <source>
        <dbReference type="SAM" id="Phobius"/>
    </source>
</evidence>
<name>A0ABR2HV46_9EUKA</name>
<evidence type="ECO:0000313" key="7">
    <source>
        <dbReference type="Proteomes" id="UP001470230"/>
    </source>
</evidence>
<dbReference type="InterPro" id="IPR005828">
    <property type="entry name" value="MFS_sugar_transport-like"/>
</dbReference>
<keyword evidence="7" id="KW-1185">Reference proteome</keyword>
<reference evidence="6 7" key="1">
    <citation type="submission" date="2024-04" db="EMBL/GenBank/DDBJ databases">
        <title>Tritrichomonas musculus Genome.</title>
        <authorList>
            <person name="Alves-Ferreira E."/>
            <person name="Grigg M."/>
            <person name="Lorenzi H."/>
            <person name="Galac M."/>
        </authorList>
    </citation>
    <scope>NUCLEOTIDE SEQUENCE [LARGE SCALE GENOMIC DNA]</scope>
    <source>
        <strain evidence="6 7">EAF2021</strain>
    </source>
</reference>
<comment type="subcellular location">
    <subcellularLocation>
        <location evidence="1">Membrane</location>
    </subcellularLocation>
</comment>
<feature type="transmembrane region" description="Helical" evidence="5">
    <location>
        <begin position="300"/>
        <end position="323"/>
    </location>
</feature>
<sequence>MNFTKNICYIIVILSFPLQFVFHNLFYSYGVPSIQKNWDMSHVSKTQLDVANIITKYCAAFSPLAFIFISYKIKKLRKFMSILFFIGGVIFLLYLPINEHIVWFIIILRILNGILVGFFMSATIAYLMHYSINGIHGFNGSLIEVAITLGICITELMFYVIPWKIVGVLFSVQSFLFGGLIWLVPEYFVIPKSLSHDYIYRKPFLKNLLIMILIMIIQCFSGIGFMINNCARLLSGIGIELHSSIQSTLTNFISCLSAFISAFIIDVVSARYMWAFSSLGIVISLLIYDITLKIECPKWVGVFAVFLYFLFFGLGEGTIPWMLCGLIFPESLMIESGSINTFVNRFMDAWFDHLLNLISKSLGEFGSVAFNACITFFGIWVGLYFIPKMNISTEDKITII</sequence>
<accession>A0ABR2HV46</accession>
<dbReference type="PANTHER" id="PTHR48021">
    <property type="match status" value="1"/>
</dbReference>
<organism evidence="6 7">
    <name type="scientific">Tritrichomonas musculus</name>
    <dbReference type="NCBI Taxonomy" id="1915356"/>
    <lineage>
        <taxon>Eukaryota</taxon>
        <taxon>Metamonada</taxon>
        <taxon>Parabasalia</taxon>
        <taxon>Tritrichomonadida</taxon>
        <taxon>Tritrichomonadidae</taxon>
        <taxon>Tritrichomonas</taxon>
    </lineage>
</organism>
<dbReference type="PANTHER" id="PTHR48021:SF1">
    <property type="entry name" value="GH07001P-RELATED"/>
    <property type="match status" value="1"/>
</dbReference>
<gene>
    <name evidence="6" type="ORF">M9Y10_017973</name>
</gene>
<feature type="transmembrane region" description="Helical" evidence="5">
    <location>
        <begin position="78"/>
        <end position="95"/>
    </location>
</feature>
<evidence type="ECO:0000256" key="3">
    <source>
        <dbReference type="ARBA" id="ARBA00022989"/>
    </source>
</evidence>
<dbReference type="Pfam" id="PF00083">
    <property type="entry name" value="Sugar_tr"/>
    <property type="match status" value="1"/>
</dbReference>
<feature type="transmembrane region" description="Helical" evidence="5">
    <location>
        <begin position="101"/>
        <end position="127"/>
    </location>
</feature>
<keyword evidence="4 5" id="KW-0472">Membrane</keyword>
<evidence type="ECO:0000256" key="1">
    <source>
        <dbReference type="ARBA" id="ARBA00004370"/>
    </source>
</evidence>
<feature type="transmembrane region" description="Helical" evidence="5">
    <location>
        <begin position="165"/>
        <end position="184"/>
    </location>
</feature>
<comment type="caution">
    <text evidence="6">The sequence shown here is derived from an EMBL/GenBank/DDBJ whole genome shotgun (WGS) entry which is preliminary data.</text>
</comment>
<dbReference type="InterPro" id="IPR050549">
    <property type="entry name" value="MFS_Trehalose_Transporter"/>
</dbReference>
<evidence type="ECO:0000313" key="6">
    <source>
        <dbReference type="EMBL" id="KAK8852976.1"/>
    </source>
</evidence>